<dbReference type="Proteomes" id="UP001359485">
    <property type="component" value="Unassembled WGS sequence"/>
</dbReference>
<protein>
    <recommendedName>
        <fullName evidence="1">PDZ domain-containing protein</fullName>
    </recommendedName>
</protein>
<dbReference type="SMART" id="SM00228">
    <property type="entry name" value="PDZ"/>
    <property type="match status" value="1"/>
</dbReference>
<evidence type="ECO:0000313" key="3">
    <source>
        <dbReference type="Proteomes" id="UP001359485"/>
    </source>
</evidence>
<organism evidence="2 3">
    <name type="scientific">Polyplax serrata</name>
    <name type="common">Common mouse louse</name>
    <dbReference type="NCBI Taxonomy" id="468196"/>
    <lineage>
        <taxon>Eukaryota</taxon>
        <taxon>Metazoa</taxon>
        <taxon>Ecdysozoa</taxon>
        <taxon>Arthropoda</taxon>
        <taxon>Hexapoda</taxon>
        <taxon>Insecta</taxon>
        <taxon>Pterygota</taxon>
        <taxon>Neoptera</taxon>
        <taxon>Paraneoptera</taxon>
        <taxon>Psocodea</taxon>
        <taxon>Troctomorpha</taxon>
        <taxon>Phthiraptera</taxon>
        <taxon>Anoplura</taxon>
        <taxon>Polyplacidae</taxon>
        <taxon>Polyplax</taxon>
    </lineage>
</organism>
<dbReference type="Gene3D" id="2.30.42.10">
    <property type="match status" value="1"/>
</dbReference>
<dbReference type="SUPFAM" id="SSF50156">
    <property type="entry name" value="PDZ domain-like"/>
    <property type="match status" value="1"/>
</dbReference>
<dbReference type="EMBL" id="JAWJWF010000001">
    <property type="protein sequence ID" value="KAK6641498.1"/>
    <property type="molecule type" value="Genomic_DNA"/>
</dbReference>
<name>A0ABR1BI76_POLSC</name>
<dbReference type="InterPro" id="IPR036034">
    <property type="entry name" value="PDZ_sf"/>
</dbReference>
<feature type="domain" description="PDZ" evidence="1">
    <location>
        <begin position="10"/>
        <end position="92"/>
    </location>
</feature>
<dbReference type="PROSITE" id="PS50106">
    <property type="entry name" value="PDZ"/>
    <property type="match status" value="1"/>
</dbReference>
<accession>A0ABR1BI76</accession>
<keyword evidence="3" id="KW-1185">Reference proteome</keyword>
<dbReference type="Pfam" id="PF00595">
    <property type="entry name" value="PDZ"/>
    <property type="match status" value="1"/>
</dbReference>
<evidence type="ECO:0000313" key="2">
    <source>
        <dbReference type="EMBL" id="KAK6641498.1"/>
    </source>
</evidence>
<reference evidence="2 3" key="1">
    <citation type="submission" date="2023-09" db="EMBL/GenBank/DDBJ databases">
        <title>Genomes of two closely related lineages of the louse Polyplax serrata with different host specificities.</title>
        <authorList>
            <person name="Martinu J."/>
            <person name="Tarabai H."/>
            <person name="Stefka J."/>
            <person name="Hypsa V."/>
        </authorList>
    </citation>
    <scope>NUCLEOTIDE SEQUENCE [LARGE SCALE GENOMIC DNA]</scope>
    <source>
        <strain evidence="2">98ZLc_SE</strain>
    </source>
</reference>
<proteinExistence type="predicted"/>
<evidence type="ECO:0000259" key="1">
    <source>
        <dbReference type="PROSITE" id="PS50106"/>
    </source>
</evidence>
<comment type="caution">
    <text evidence="2">The sequence shown here is derived from an EMBL/GenBank/DDBJ whole genome shotgun (WGS) entry which is preliminary data.</text>
</comment>
<gene>
    <name evidence="2" type="ORF">RUM44_013210</name>
</gene>
<sequence>MFPPKEQTFVVTLQKQRQNIPWGISVVGGVDQGGPITITKVLPGSPGDKKLKEGDEITKIEDYDARDITHLNVYYLFQKAGTSIKLAIKRKANATKVWSSGAPAAIHQSSNPRSHISDLLPSASIKFAHQNNPSYSNVFKVLNIDDDGDAEQVKNQV</sequence>
<dbReference type="InterPro" id="IPR001478">
    <property type="entry name" value="PDZ"/>
</dbReference>